<feature type="DNA-binding region" description="Homeobox" evidence="5">
    <location>
        <begin position="143"/>
        <end position="202"/>
    </location>
</feature>
<keyword evidence="2 5" id="KW-0238">DNA-binding</keyword>
<dbReference type="PANTHER" id="PTHR24339:SF28">
    <property type="entry name" value="E5-RELATED"/>
    <property type="match status" value="1"/>
</dbReference>
<dbReference type="InterPro" id="IPR009057">
    <property type="entry name" value="Homeodomain-like_sf"/>
</dbReference>
<keyword evidence="3 5" id="KW-0371">Homeobox</keyword>
<evidence type="ECO:0000256" key="4">
    <source>
        <dbReference type="ARBA" id="ARBA00023242"/>
    </source>
</evidence>
<protein>
    <recommendedName>
        <fullName evidence="7">Homeobox domain-containing protein</fullName>
    </recommendedName>
</protein>
<evidence type="ECO:0000313" key="9">
    <source>
        <dbReference type="Proteomes" id="UP000014500"/>
    </source>
</evidence>
<reference evidence="8" key="2">
    <citation type="submission" date="2015-02" db="UniProtKB">
        <authorList>
            <consortium name="EnsemblMetazoa"/>
        </authorList>
    </citation>
    <scope>IDENTIFICATION</scope>
</reference>
<evidence type="ECO:0000256" key="6">
    <source>
        <dbReference type="RuleBase" id="RU000682"/>
    </source>
</evidence>
<evidence type="ECO:0000259" key="7">
    <source>
        <dbReference type="PROSITE" id="PS50071"/>
    </source>
</evidence>
<dbReference type="PROSITE" id="PS00027">
    <property type="entry name" value="HOMEOBOX_1"/>
    <property type="match status" value="1"/>
</dbReference>
<dbReference type="HOGENOM" id="CLU_1295824_0_0_1"/>
<dbReference type="EnsemblMetazoa" id="SMAR007286-RA">
    <property type="protein sequence ID" value="SMAR007286-PA"/>
    <property type="gene ID" value="SMAR007286"/>
</dbReference>
<dbReference type="GO" id="GO:0005634">
    <property type="term" value="C:nucleus"/>
    <property type="evidence" value="ECO:0007669"/>
    <property type="project" value="UniProtKB-SubCell"/>
</dbReference>
<sequence length="213" mass="25057">MYQPHNYGYNSEYSSPYPSYYTYSQQGNGRPPFPSSLPRFNSFIPQGYADHPRITWGYNVNYPRPFIYYNQQPQVTDDEVLNLEKKDKIENNEKINATNNQTGDELGKQIEDGEKSEIACKSSVSVSNVKEEVSPDRENQCRRKRIRTAFTVKQMKKLEDTFERVQYMVGEERKELAASLGLSDVQVKVWFQNRRIKWRKLMIEKKFVDKSPI</sequence>
<dbReference type="PROSITE" id="PS50071">
    <property type="entry name" value="HOMEOBOX_2"/>
    <property type="match status" value="1"/>
</dbReference>
<dbReference type="STRING" id="126957.T1J169"/>
<feature type="domain" description="Homeobox" evidence="7">
    <location>
        <begin position="141"/>
        <end position="201"/>
    </location>
</feature>
<keyword evidence="9" id="KW-1185">Reference proteome</keyword>
<dbReference type="PANTHER" id="PTHR24339">
    <property type="entry name" value="HOMEOBOX PROTEIN EMX-RELATED"/>
    <property type="match status" value="1"/>
</dbReference>
<dbReference type="InterPro" id="IPR001356">
    <property type="entry name" value="HD"/>
</dbReference>
<evidence type="ECO:0000256" key="5">
    <source>
        <dbReference type="PROSITE-ProRule" id="PRU00108"/>
    </source>
</evidence>
<dbReference type="EMBL" id="JH431778">
    <property type="status" value="NOT_ANNOTATED_CDS"/>
    <property type="molecule type" value="Genomic_DNA"/>
</dbReference>
<accession>T1J169</accession>
<comment type="subcellular location">
    <subcellularLocation>
        <location evidence="1 5 6">Nucleus</location>
    </subcellularLocation>
</comment>
<dbReference type="AlphaFoldDB" id="T1J169"/>
<dbReference type="PRINTS" id="PR00031">
    <property type="entry name" value="HTHREPRESSR"/>
</dbReference>
<dbReference type="GO" id="GO:0000981">
    <property type="term" value="F:DNA-binding transcription factor activity, RNA polymerase II-specific"/>
    <property type="evidence" value="ECO:0007669"/>
    <property type="project" value="InterPro"/>
</dbReference>
<keyword evidence="4 5" id="KW-0539">Nucleus</keyword>
<evidence type="ECO:0000256" key="3">
    <source>
        <dbReference type="ARBA" id="ARBA00023155"/>
    </source>
</evidence>
<dbReference type="InterPro" id="IPR050877">
    <property type="entry name" value="EMX-VAX-Noto_Homeobox_TFs"/>
</dbReference>
<dbReference type="SUPFAM" id="SSF46689">
    <property type="entry name" value="Homeodomain-like"/>
    <property type="match status" value="1"/>
</dbReference>
<proteinExistence type="predicted"/>
<dbReference type="GO" id="GO:0000978">
    <property type="term" value="F:RNA polymerase II cis-regulatory region sequence-specific DNA binding"/>
    <property type="evidence" value="ECO:0007669"/>
    <property type="project" value="TreeGrafter"/>
</dbReference>
<organism evidence="8 9">
    <name type="scientific">Strigamia maritima</name>
    <name type="common">European centipede</name>
    <name type="synonym">Geophilus maritimus</name>
    <dbReference type="NCBI Taxonomy" id="126957"/>
    <lineage>
        <taxon>Eukaryota</taxon>
        <taxon>Metazoa</taxon>
        <taxon>Ecdysozoa</taxon>
        <taxon>Arthropoda</taxon>
        <taxon>Myriapoda</taxon>
        <taxon>Chilopoda</taxon>
        <taxon>Pleurostigmophora</taxon>
        <taxon>Geophilomorpha</taxon>
        <taxon>Linotaeniidae</taxon>
        <taxon>Strigamia</taxon>
    </lineage>
</organism>
<dbReference type="Proteomes" id="UP000014500">
    <property type="component" value="Unassembled WGS sequence"/>
</dbReference>
<dbReference type="SMART" id="SM00389">
    <property type="entry name" value="HOX"/>
    <property type="match status" value="1"/>
</dbReference>
<reference evidence="9" key="1">
    <citation type="submission" date="2011-05" db="EMBL/GenBank/DDBJ databases">
        <authorList>
            <person name="Richards S.R."/>
            <person name="Qu J."/>
            <person name="Jiang H."/>
            <person name="Jhangiani S.N."/>
            <person name="Agravi P."/>
            <person name="Goodspeed R."/>
            <person name="Gross S."/>
            <person name="Mandapat C."/>
            <person name="Jackson L."/>
            <person name="Mathew T."/>
            <person name="Pu L."/>
            <person name="Thornton R."/>
            <person name="Saada N."/>
            <person name="Wilczek-Boney K.B."/>
            <person name="Lee S."/>
            <person name="Kovar C."/>
            <person name="Wu Y."/>
            <person name="Scherer S.E."/>
            <person name="Worley K.C."/>
            <person name="Muzny D.M."/>
            <person name="Gibbs R."/>
        </authorList>
    </citation>
    <scope>NUCLEOTIDE SEQUENCE</scope>
    <source>
        <strain evidence="9">Brora</strain>
    </source>
</reference>
<name>T1J169_STRMM</name>
<evidence type="ECO:0000313" key="8">
    <source>
        <dbReference type="EnsemblMetazoa" id="SMAR007286-PA"/>
    </source>
</evidence>
<evidence type="ECO:0000256" key="1">
    <source>
        <dbReference type="ARBA" id="ARBA00004123"/>
    </source>
</evidence>
<dbReference type="InterPro" id="IPR000047">
    <property type="entry name" value="HTH_motif"/>
</dbReference>
<dbReference type="Gene3D" id="1.10.10.60">
    <property type="entry name" value="Homeodomain-like"/>
    <property type="match status" value="1"/>
</dbReference>
<dbReference type="InterPro" id="IPR017970">
    <property type="entry name" value="Homeobox_CS"/>
</dbReference>
<evidence type="ECO:0000256" key="2">
    <source>
        <dbReference type="ARBA" id="ARBA00023125"/>
    </source>
</evidence>
<dbReference type="CDD" id="cd00086">
    <property type="entry name" value="homeodomain"/>
    <property type="match status" value="1"/>
</dbReference>
<dbReference type="eggNOG" id="KOG0843">
    <property type="taxonomic scope" value="Eukaryota"/>
</dbReference>
<dbReference type="Pfam" id="PF00046">
    <property type="entry name" value="Homeodomain"/>
    <property type="match status" value="1"/>
</dbReference>